<feature type="compositionally biased region" description="Basic and acidic residues" evidence="3">
    <location>
        <begin position="445"/>
        <end position="457"/>
    </location>
</feature>
<feature type="region of interest" description="Disordered" evidence="3">
    <location>
        <begin position="356"/>
        <end position="375"/>
    </location>
</feature>
<dbReference type="GeneID" id="9378211"/>
<accession>D6RR38</accession>
<dbReference type="KEGG" id="cci:CC1G_15827"/>
<evidence type="ECO:0000313" key="5">
    <source>
        <dbReference type="EMBL" id="EFI26526.1"/>
    </source>
</evidence>
<feature type="compositionally biased region" description="Low complexity" evidence="3">
    <location>
        <begin position="218"/>
        <end position="234"/>
    </location>
</feature>
<reference evidence="5 6" key="1">
    <citation type="journal article" date="2010" name="Proc. Natl. Acad. Sci. U.S.A.">
        <title>Insights into evolution of multicellular fungi from the assembled chromosomes of the mushroom Coprinopsis cinerea (Coprinus cinereus).</title>
        <authorList>
            <person name="Stajich J.E."/>
            <person name="Wilke S.K."/>
            <person name="Ahren D."/>
            <person name="Au C.H."/>
            <person name="Birren B.W."/>
            <person name="Borodovsky M."/>
            <person name="Burns C."/>
            <person name="Canback B."/>
            <person name="Casselton L.A."/>
            <person name="Cheng C.K."/>
            <person name="Deng J."/>
            <person name="Dietrich F.S."/>
            <person name="Fargo D.C."/>
            <person name="Farman M.L."/>
            <person name="Gathman A.C."/>
            <person name="Goldberg J."/>
            <person name="Guigo R."/>
            <person name="Hoegger P.J."/>
            <person name="Hooker J.B."/>
            <person name="Huggins A."/>
            <person name="James T.Y."/>
            <person name="Kamada T."/>
            <person name="Kilaru S."/>
            <person name="Kodira C."/>
            <person name="Kues U."/>
            <person name="Kupfer D."/>
            <person name="Kwan H.S."/>
            <person name="Lomsadze A."/>
            <person name="Li W."/>
            <person name="Lilly W.W."/>
            <person name="Ma L.J."/>
            <person name="Mackey A.J."/>
            <person name="Manning G."/>
            <person name="Martin F."/>
            <person name="Muraguchi H."/>
            <person name="Natvig D.O."/>
            <person name="Palmerini H."/>
            <person name="Ramesh M.A."/>
            <person name="Rehmeyer C.J."/>
            <person name="Roe B.A."/>
            <person name="Shenoy N."/>
            <person name="Stanke M."/>
            <person name="Ter-Hovhannisyan V."/>
            <person name="Tunlid A."/>
            <person name="Velagapudi R."/>
            <person name="Vision T.J."/>
            <person name="Zeng Q."/>
            <person name="Zolan M.E."/>
            <person name="Pukkila P.J."/>
        </authorList>
    </citation>
    <scope>NUCLEOTIDE SEQUENCE [LARGE SCALE GENOMIC DNA]</scope>
    <source>
        <strain evidence="6">Okayama-7 / 130 / ATCC MYA-4618 / FGSC 9003</strain>
    </source>
</reference>
<gene>
    <name evidence="5" type="ORF">CC1G_15827</name>
</gene>
<feature type="compositionally biased region" description="Acidic residues" evidence="3">
    <location>
        <begin position="1052"/>
        <end position="1067"/>
    </location>
</feature>
<feature type="region of interest" description="Disordered" evidence="3">
    <location>
        <begin position="394"/>
        <end position="516"/>
    </location>
</feature>
<feature type="domain" description="CCHC-type" evidence="4">
    <location>
        <begin position="1007"/>
        <end position="1022"/>
    </location>
</feature>
<feature type="compositionally biased region" description="Basic and acidic residues" evidence="3">
    <location>
        <begin position="179"/>
        <end position="193"/>
    </location>
</feature>
<dbReference type="VEuPathDB" id="FungiDB:CC1G_15827"/>
<keyword evidence="6" id="KW-1185">Reference proteome</keyword>
<evidence type="ECO:0000256" key="2">
    <source>
        <dbReference type="PROSITE-ProRule" id="PRU00047"/>
    </source>
</evidence>
<sequence length="1067" mass="119836">MELLGITRGGQFNQRRFLQQQMRNEAMVDSVLFGNRRRGFKYPEPLPPPLPYSPAVAVHHEMGYQSRCYGGPSYPQSVGPIRNDRGGSYRPPKRPSSFGQPLEPWGPPPYHQPTYDHDIPMDDPDDVEIDTGRNASGMAADDRPSTSRRRRSPSPVRRRSRSRSRGRRGRRRSPSTSSERSRSSDSSDTDSSRGRTKSPPPRERCPTKRTTPIVENRTAPAKSTTAPSGAPTTTNQPSPPITATPVAAPTSSNPPGPAPITNTNPTTTRTGTPLPTTPLGNDPWASPRANTTSIPGTPSSKISELGDEDAPGEPDTEPMNTHSDTPGNVDVEMKDLSIGGDRNSALVHPGLINQAFRLDAGNPPQPTSQPNNAKHRANYCATASLSTTTMLRLPPRPYNLRRRPTTGVVDTGPVPTSLPAREAPAGDRPASGTLRGDSEAPLSTNEREAGPGRDRVDGTSGGAEGSRDFSAGIVDTDRGLDKNGSIFGTTRSDYEAKTPVRGRSRTRRSLSMDQRRAEDIATAGLDRVQRARIERLKERLYRDKQEEKLSKAKIEKKREKSKERKRKKKKNTEFDRGITPLSDRMEEIIDRTVRGKGYPLDVERADDHTDTDDERGLNPAEEINPQSALGAIFQRAAEVERGTKSGRKTSKKRSKSKGKRKRSSKRSKSRSKRVKSKEYSPEEEDHDSPSDDDSESSSSSDSEGDNTIEPLGEDDSSDPESGSEPSDGSDYSSDTSSDDDEDRRRERRRRRYGKGIVPFDYDGQQDTVVFTQFMNLSVKAIEHRGIPTDEQVSWLSGYLKKGLYDWYLQEIAYREANMKLSKFFKLMYNHIFPPAFKQQTRLKLDSYYQGKLTVREYAGRIRKMCDIADVKDRRERVHNLWKGMNSELKKPLVANKMSPDKSAWKDIVREAEYIELSLTLENIDRGSGRRDRNNRRDRGDRRNRRPGNGSQNRRSSRERRDNRSSRYTNNTSRFNSNQTKFRNDAERRDRGRRLTDEQMEKLRKENKCFRCFKTGHMANCCPARNSVASSSKKAPGMLNHNAKVELNKSGESEEEKSVDESMLFDDE</sequence>
<organism evidence="5 6">
    <name type="scientific">Coprinopsis cinerea (strain Okayama-7 / 130 / ATCC MYA-4618 / FGSC 9003)</name>
    <name type="common">Inky cap fungus</name>
    <name type="synonym">Hormographiella aspergillata</name>
    <dbReference type="NCBI Taxonomy" id="240176"/>
    <lineage>
        <taxon>Eukaryota</taxon>
        <taxon>Fungi</taxon>
        <taxon>Dikarya</taxon>
        <taxon>Basidiomycota</taxon>
        <taxon>Agaricomycotina</taxon>
        <taxon>Agaricomycetes</taxon>
        <taxon>Agaricomycetidae</taxon>
        <taxon>Agaricales</taxon>
        <taxon>Agaricineae</taxon>
        <taxon>Psathyrellaceae</taxon>
        <taxon>Coprinopsis</taxon>
    </lineage>
</organism>
<dbReference type="GO" id="GO:0003676">
    <property type="term" value="F:nucleic acid binding"/>
    <property type="evidence" value="ECO:0007669"/>
    <property type="project" value="InterPro"/>
</dbReference>
<keyword evidence="1" id="KW-0507">mRNA processing</keyword>
<feature type="compositionally biased region" description="Basic and acidic residues" evidence="3">
    <location>
        <begin position="981"/>
        <end position="998"/>
    </location>
</feature>
<feature type="region of interest" description="Disordered" evidence="3">
    <location>
        <begin position="552"/>
        <end position="749"/>
    </location>
</feature>
<evidence type="ECO:0000256" key="3">
    <source>
        <dbReference type="SAM" id="MobiDB-lite"/>
    </source>
</evidence>
<proteinExistence type="predicted"/>
<feature type="region of interest" description="Disordered" evidence="3">
    <location>
        <begin position="1030"/>
        <end position="1067"/>
    </location>
</feature>
<feature type="compositionally biased region" description="Low complexity" evidence="3">
    <location>
        <begin position="405"/>
        <end position="415"/>
    </location>
</feature>
<dbReference type="OrthoDB" id="3267748at2759"/>
<keyword evidence="2" id="KW-0479">Metal-binding</keyword>
<comment type="caution">
    <text evidence="5">The sequence shown here is derived from an EMBL/GenBank/DDBJ whole genome shotgun (WGS) entry which is preliminary data.</text>
</comment>
<dbReference type="InParanoid" id="D6RR38"/>
<keyword evidence="2" id="KW-0862">Zinc</keyword>
<dbReference type="HOGENOM" id="CLU_288204_0_0_1"/>
<feature type="compositionally biased region" description="Basic residues" evidence="3">
    <location>
        <begin position="146"/>
        <end position="173"/>
    </location>
</feature>
<feature type="region of interest" description="Disordered" evidence="3">
    <location>
        <begin position="925"/>
        <end position="998"/>
    </location>
</feature>
<feature type="region of interest" description="Disordered" evidence="3">
    <location>
        <begin position="75"/>
        <end position="335"/>
    </location>
</feature>
<dbReference type="PROSITE" id="PS50158">
    <property type="entry name" value="ZF_CCHC"/>
    <property type="match status" value="1"/>
</dbReference>
<dbReference type="EMBL" id="AACS02000053">
    <property type="protein sequence ID" value="EFI26526.1"/>
    <property type="molecule type" value="Genomic_DNA"/>
</dbReference>
<feature type="compositionally biased region" description="Basic and acidic residues" evidence="3">
    <location>
        <begin position="552"/>
        <end position="562"/>
    </location>
</feature>
<keyword evidence="2" id="KW-0863">Zinc-finger</keyword>
<evidence type="ECO:0000256" key="1">
    <source>
        <dbReference type="ARBA" id="ARBA00022664"/>
    </source>
</evidence>
<dbReference type="RefSeq" id="XP_002910020.1">
    <property type="nucleotide sequence ID" value="XM_002909974.1"/>
</dbReference>
<name>D6RR38_COPC7</name>
<feature type="compositionally biased region" description="Polar residues" evidence="3">
    <location>
        <begin position="288"/>
        <end position="302"/>
    </location>
</feature>
<evidence type="ECO:0000259" key="4">
    <source>
        <dbReference type="PROSITE" id="PS50158"/>
    </source>
</evidence>
<dbReference type="SUPFAM" id="SSF57756">
    <property type="entry name" value="Retrovirus zinc finger-like domains"/>
    <property type="match status" value="1"/>
</dbReference>
<protein>
    <recommendedName>
        <fullName evidence="4">CCHC-type domain-containing protein</fullName>
    </recommendedName>
</protein>
<feature type="compositionally biased region" description="Acidic residues" evidence="3">
    <location>
        <begin position="305"/>
        <end position="316"/>
    </location>
</feature>
<dbReference type="GO" id="GO:0008270">
    <property type="term" value="F:zinc ion binding"/>
    <property type="evidence" value="ECO:0007669"/>
    <property type="project" value="UniProtKB-KW"/>
</dbReference>
<feature type="compositionally biased region" description="Acidic residues" evidence="3">
    <location>
        <begin position="681"/>
        <end position="695"/>
    </location>
</feature>
<dbReference type="AlphaFoldDB" id="D6RR38"/>
<dbReference type="InterPro" id="IPR036875">
    <property type="entry name" value="Znf_CCHC_sf"/>
</dbReference>
<dbReference type="GO" id="GO:0006397">
    <property type="term" value="P:mRNA processing"/>
    <property type="evidence" value="ECO:0007669"/>
    <property type="project" value="UniProtKB-KW"/>
</dbReference>
<feature type="compositionally biased region" description="Polar residues" evidence="3">
    <location>
        <begin position="967"/>
        <end position="980"/>
    </location>
</feature>
<dbReference type="Proteomes" id="UP000001861">
    <property type="component" value="Unassembled WGS sequence"/>
</dbReference>
<feature type="compositionally biased region" description="Low complexity" evidence="3">
    <location>
        <begin position="719"/>
        <end position="735"/>
    </location>
</feature>
<feature type="compositionally biased region" description="Basic and acidic residues" evidence="3">
    <location>
        <begin position="1042"/>
        <end position="1051"/>
    </location>
</feature>
<dbReference type="OMA" id="PSFRGAC"/>
<dbReference type="InterPro" id="IPR001878">
    <property type="entry name" value="Znf_CCHC"/>
</dbReference>
<feature type="compositionally biased region" description="Basic residues" evidence="3">
    <location>
        <begin position="644"/>
        <end position="675"/>
    </location>
</feature>
<feature type="compositionally biased region" description="Basic and acidic residues" evidence="3">
    <location>
        <begin position="925"/>
        <end position="940"/>
    </location>
</feature>
<feature type="compositionally biased region" description="Low complexity" evidence="3">
    <location>
        <begin position="259"/>
        <end position="283"/>
    </location>
</feature>
<evidence type="ECO:0000313" key="6">
    <source>
        <dbReference type="Proteomes" id="UP000001861"/>
    </source>
</evidence>
<feature type="compositionally biased region" description="Acidic residues" evidence="3">
    <location>
        <begin position="702"/>
        <end position="718"/>
    </location>
</feature>
<feature type="compositionally biased region" description="Basic and acidic residues" evidence="3">
    <location>
        <begin position="583"/>
        <end position="593"/>
    </location>
</feature>
<dbReference type="eggNOG" id="ENOG502SNFU">
    <property type="taxonomic scope" value="Eukaryota"/>
</dbReference>